<evidence type="ECO:0008006" key="3">
    <source>
        <dbReference type="Google" id="ProtNLM"/>
    </source>
</evidence>
<sequence>KQTLFIECLRKKTKSWYETMTPLPWKKSCKWMTSELFIACGLVLTDSKSKMKTADVDEECKLKYTDILTHRRLKSATRIIIEGDPGSGKTMLSSQLAYDWSIGKSSDARMVVFLPLKFVDGMTIIEAIKQFYIPKGLDRVRHLVVEEGVMAREEETPKQERAVEEGMVTQDEIISIEDERREVRVRLKQQ</sequence>
<keyword evidence="2" id="KW-1185">Reference proteome</keyword>
<dbReference type="Gene3D" id="3.40.50.300">
    <property type="entry name" value="P-loop containing nucleotide triphosphate hydrolases"/>
    <property type="match status" value="1"/>
</dbReference>
<dbReference type="PANTHER" id="PTHR46844">
    <property type="entry name" value="SLR5058 PROTEIN"/>
    <property type="match status" value="1"/>
</dbReference>
<organism evidence="1 2">
    <name type="scientific">Stichopus japonicus</name>
    <name type="common">Sea cucumber</name>
    <dbReference type="NCBI Taxonomy" id="307972"/>
    <lineage>
        <taxon>Eukaryota</taxon>
        <taxon>Metazoa</taxon>
        <taxon>Echinodermata</taxon>
        <taxon>Eleutherozoa</taxon>
        <taxon>Echinozoa</taxon>
        <taxon>Holothuroidea</taxon>
        <taxon>Aspidochirotacea</taxon>
        <taxon>Aspidochirotida</taxon>
        <taxon>Stichopodidae</taxon>
        <taxon>Apostichopus</taxon>
    </lineage>
</organism>
<dbReference type="SUPFAM" id="SSF52540">
    <property type="entry name" value="P-loop containing nucleoside triphosphate hydrolases"/>
    <property type="match status" value="1"/>
</dbReference>
<name>A0A2G8L2X6_STIJA</name>
<feature type="non-terminal residue" evidence="1">
    <location>
        <position position="1"/>
    </location>
</feature>
<dbReference type="Proteomes" id="UP000230750">
    <property type="component" value="Unassembled WGS sequence"/>
</dbReference>
<dbReference type="PANTHER" id="PTHR46844:SF1">
    <property type="entry name" value="SLR5058 PROTEIN"/>
    <property type="match status" value="1"/>
</dbReference>
<proteinExistence type="predicted"/>
<dbReference type="CDD" id="cd01120">
    <property type="entry name" value="RecA-like_superfamily"/>
    <property type="match status" value="1"/>
</dbReference>
<dbReference type="OrthoDB" id="120976at2759"/>
<reference evidence="1 2" key="1">
    <citation type="journal article" date="2017" name="PLoS Biol.">
        <title>The sea cucumber genome provides insights into morphological evolution and visceral regeneration.</title>
        <authorList>
            <person name="Zhang X."/>
            <person name="Sun L."/>
            <person name="Yuan J."/>
            <person name="Sun Y."/>
            <person name="Gao Y."/>
            <person name="Zhang L."/>
            <person name="Li S."/>
            <person name="Dai H."/>
            <person name="Hamel J.F."/>
            <person name="Liu C."/>
            <person name="Yu Y."/>
            <person name="Liu S."/>
            <person name="Lin W."/>
            <person name="Guo K."/>
            <person name="Jin S."/>
            <person name="Xu P."/>
            <person name="Storey K.B."/>
            <person name="Huan P."/>
            <person name="Zhang T."/>
            <person name="Zhou Y."/>
            <person name="Zhang J."/>
            <person name="Lin C."/>
            <person name="Li X."/>
            <person name="Xing L."/>
            <person name="Huo D."/>
            <person name="Sun M."/>
            <person name="Wang L."/>
            <person name="Mercier A."/>
            <person name="Li F."/>
            <person name="Yang H."/>
            <person name="Xiang J."/>
        </authorList>
    </citation>
    <scope>NUCLEOTIDE SEQUENCE [LARGE SCALE GENOMIC DNA]</scope>
    <source>
        <strain evidence="1">Shaxun</strain>
        <tissue evidence="1">Muscle</tissue>
    </source>
</reference>
<dbReference type="InterPro" id="IPR027417">
    <property type="entry name" value="P-loop_NTPase"/>
</dbReference>
<gene>
    <name evidence="1" type="ORF">BSL78_08469</name>
</gene>
<accession>A0A2G8L2X6</accession>
<protein>
    <recommendedName>
        <fullName evidence="3">NACHT domain-containing protein</fullName>
    </recommendedName>
</protein>
<comment type="caution">
    <text evidence="1">The sequence shown here is derived from an EMBL/GenBank/DDBJ whole genome shotgun (WGS) entry which is preliminary data.</text>
</comment>
<dbReference type="AlphaFoldDB" id="A0A2G8L2X6"/>
<evidence type="ECO:0000313" key="1">
    <source>
        <dbReference type="EMBL" id="PIK54616.1"/>
    </source>
</evidence>
<dbReference type="EMBL" id="MRZV01000241">
    <property type="protein sequence ID" value="PIK54616.1"/>
    <property type="molecule type" value="Genomic_DNA"/>
</dbReference>
<evidence type="ECO:0000313" key="2">
    <source>
        <dbReference type="Proteomes" id="UP000230750"/>
    </source>
</evidence>